<feature type="region of interest" description="Disordered" evidence="5">
    <location>
        <begin position="1110"/>
        <end position="1133"/>
    </location>
</feature>
<evidence type="ECO:0000259" key="6">
    <source>
        <dbReference type="Pfam" id="PF00746"/>
    </source>
</evidence>
<dbReference type="NCBIfam" id="TIGR01167">
    <property type="entry name" value="LPXTG_anchor"/>
    <property type="match status" value="1"/>
</dbReference>
<feature type="domain" description="T-Q ester bond containing" evidence="8">
    <location>
        <begin position="989"/>
        <end position="1109"/>
    </location>
</feature>
<dbReference type="Gene3D" id="2.60.40.3930">
    <property type="match status" value="4"/>
</dbReference>
<dbReference type="AlphaFoldDB" id="A0A6N7X7H6"/>
<evidence type="ECO:0000256" key="5">
    <source>
        <dbReference type="SAM" id="MobiDB-lite"/>
    </source>
</evidence>
<dbReference type="Pfam" id="PF17802">
    <property type="entry name" value="SpaA"/>
    <property type="match status" value="2"/>
</dbReference>
<evidence type="ECO:0000313" key="9">
    <source>
        <dbReference type="EMBL" id="MST60202.1"/>
    </source>
</evidence>
<feature type="domain" description="Gram-positive cocci surface proteins LPxTG" evidence="6">
    <location>
        <begin position="1124"/>
        <end position="1162"/>
    </location>
</feature>
<evidence type="ECO:0000313" key="10">
    <source>
        <dbReference type="Proteomes" id="UP000434342"/>
    </source>
</evidence>
<dbReference type="EMBL" id="VUND01000001">
    <property type="protein sequence ID" value="MST60202.1"/>
    <property type="molecule type" value="Genomic_DNA"/>
</dbReference>
<sequence length="1191" mass="124163">MRIAKERAHSARRALRAWRRDGGAKRMKAALLSVALVLSQLLGALAPTVALAAESSSWFDNPNGTRYISDVVGVTREQVVGELESHQGDSFYLGTPYLGLGDTGDMPRPNGDHGSYRAGMQCTGFVCYVMAAAGGNPYSALSTNGANWWNINVWERICKEQDVVSYRFDTKEELLASGLAQRGDVIVATPDSSVPVSGTDRYGNTWDGHAGFFWGSSPSEDLMWHSVHSSNGFGTIESGNQTSAIQGKVWPSHYILIPLGQSRGRVTVTKASSDPAVTDGNTLYSVGGAVYGLFSDEGCTKDTGVRLTTREDGTSEAVEVSPGTYWARELSAPRGYALSNATTRVEVPAGGEADASASDVPQTNPLGLVLAKADAETGEASPLGAASLAGAEFEVRYYAGQYDEGGLPAKATRTWTVSTGEDGTADLSSATGDDLYRDAAGNAVVPLGTVAIRETRAPEGYVASDKTFVTRVTAEGTAEHVSTYAAPTVAEQVRRGDLELVKAESGSMRRLAGVPFRITSATTGESHVIVTDENGQASTASSWASHATRTNANDTAGEGSWDAAAGVWFSGRTGKATAPDDSKGALPYDTYAVEELRCAANEGLRLVSMTVTVSRDARTVELGTVDDDQGPRIATTLTGKGGEHLVEAAGSVTLTDEVEYENLEPGKEYELTGTLMDREIGKAVTGADGKAVTATAKLTPKLSTGKAKVTFEFDATGLAGHSVVAFEELSQGGKTVATHADIDDEGQTVLFPKIGTTATDAEDGSHDAAADDDVTITDTVEYQNLVPGKEYELTGTLMDRETGEAVTDAKGEKVTATTRLTPEEASGTATVTFKFDGSDLAGRTVVAFEELSREGHVCATHSDLSDEGQSVAFPQVRTTASDAADGDKVINAAPGQRVADTVSYSNVTPGTEYRVRGHLLDAETSEELATAETTVTPESSEGTVEVAFDVDGTGLEGRKLVCTEELSRADKVVATHADLKDEGQTVSLPGIHTTATDAADGDHEATAADKVTITDRVEWSGLVKGREYTVTGTLMDKSTGEEVKGSDGSPVTASATFTADAESGSTDVTFEFDGSALAGHDVVAFETIAHDGRTVATHADLDDRGQTVSITEAPPEAPKGEKATKGGGQLPKTGDAGIPVAPIAGLCAAAGLSLAGARALRRRGRRGEPDVCIERGPEGGTGPLGGGGTDD</sequence>
<feature type="compositionally biased region" description="Gly residues" evidence="5">
    <location>
        <begin position="1178"/>
        <end position="1191"/>
    </location>
</feature>
<comment type="caution">
    <text evidence="9">The sequence shown here is derived from an EMBL/GenBank/DDBJ whole genome shotgun (WGS) entry which is preliminary data.</text>
</comment>
<dbReference type="InterPro" id="IPR041100">
    <property type="entry name" value="TQ"/>
</dbReference>
<dbReference type="GO" id="GO:0005975">
    <property type="term" value="P:carbohydrate metabolic process"/>
    <property type="evidence" value="ECO:0007669"/>
    <property type="project" value="UniProtKB-ARBA"/>
</dbReference>
<feature type="domain" description="T-Q ester bond containing" evidence="8">
    <location>
        <begin position="631"/>
        <end position="749"/>
    </location>
</feature>
<accession>A0A6N7X7H6</accession>
<feature type="compositionally biased region" description="Basic and acidic residues" evidence="5">
    <location>
        <begin position="1166"/>
        <end position="1177"/>
    </location>
</feature>
<dbReference type="RefSeq" id="WP_154540384.1">
    <property type="nucleotide sequence ID" value="NZ_VUND01000001.1"/>
</dbReference>
<feature type="region of interest" description="Disordered" evidence="5">
    <location>
        <begin position="1160"/>
        <end position="1191"/>
    </location>
</feature>
<evidence type="ECO:0000256" key="1">
    <source>
        <dbReference type="ARBA" id="ARBA00022512"/>
    </source>
</evidence>
<feature type="domain" description="SpaA-like prealbumin fold" evidence="7">
    <location>
        <begin position="386"/>
        <end position="478"/>
    </location>
</feature>
<gene>
    <name evidence="9" type="ORF">FYJ69_04650</name>
</gene>
<feature type="domain" description="T-Q ester bond containing" evidence="8">
    <location>
        <begin position="752"/>
        <end position="871"/>
    </location>
</feature>
<protein>
    <submittedName>
        <fullName evidence="9">VaFE repeat-containing surface-anchored protein</fullName>
    </submittedName>
</protein>
<keyword evidence="2" id="KW-0964">Secreted</keyword>
<keyword evidence="3" id="KW-0732">Signal</keyword>
<feature type="domain" description="T-Q ester bond containing" evidence="8">
    <location>
        <begin position="874"/>
        <end position="987"/>
    </location>
</feature>
<dbReference type="InterPro" id="IPR041033">
    <property type="entry name" value="SpaA_PFL_dom_1"/>
</dbReference>
<dbReference type="Pfam" id="PF18202">
    <property type="entry name" value="TQ"/>
    <property type="match status" value="4"/>
</dbReference>
<keyword evidence="1" id="KW-0134">Cell wall</keyword>
<feature type="domain" description="SpaA-like prealbumin fold" evidence="7">
    <location>
        <begin position="279"/>
        <end position="356"/>
    </location>
</feature>
<dbReference type="Pfam" id="PF00746">
    <property type="entry name" value="Gram_pos_anchor"/>
    <property type="match status" value="1"/>
</dbReference>
<evidence type="ECO:0000256" key="4">
    <source>
        <dbReference type="ARBA" id="ARBA00023088"/>
    </source>
</evidence>
<name>A0A6N7X7H6_9ACTN</name>
<organism evidence="9 10">
    <name type="scientific">Parafannyhessea umbonata</name>
    <dbReference type="NCBI Taxonomy" id="604330"/>
    <lineage>
        <taxon>Bacteria</taxon>
        <taxon>Bacillati</taxon>
        <taxon>Actinomycetota</taxon>
        <taxon>Coriobacteriia</taxon>
        <taxon>Coriobacteriales</taxon>
        <taxon>Atopobiaceae</taxon>
        <taxon>Parafannyhessea</taxon>
    </lineage>
</organism>
<reference evidence="9 10" key="1">
    <citation type="submission" date="2019-08" db="EMBL/GenBank/DDBJ databases">
        <title>In-depth cultivation of the pig gut microbiome towards novel bacterial diversity and tailored functional studies.</title>
        <authorList>
            <person name="Wylensek D."/>
            <person name="Hitch T.C.A."/>
            <person name="Clavel T."/>
        </authorList>
    </citation>
    <scope>NUCLEOTIDE SEQUENCE [LARGE SCALE GENOMIC DNA]</scope>
    <source>
        <strain evidence="9 10">WB01_CNA04</strain>
    </source>
</reference>
<proteinExistence type="predicted"/>
<evidence type="ECO:0000256" key="2">
    <source>
        <dbReference type="ARBA" id="ARBA00022525"/>
    </source>
</evidence>
<dbReference type="Gene3D" id="2.60.40.10">
    <property type="entry name" value="Immunoglobulins"/>
    <property type="match status" value="2"/>
</dbReference>
<keyword evidence="4" id="KW-0572">Peptidoglycan-anchor</keyword>
<dbReference type="InterPro" id="IPR013783">
    <property type="entry name" value="Ig-like_fold"/>
</dbReference>
<evidence type="ECO:0000256" key="3">
    <source>
        <dbReference type="ARBA" id="ARBA00022729"/>
    </source>
</evidence>
<evidence type="ECO:0000259" key="8">
    <source>
        <dbReference type="Pfam" id="PF18202"/>
    </source>
</evidence>
<dbReference type="NCBIfam" id="NF033903">
    <property type="entry name" value="VaFE_rpt"/>
    <property type="match status" value="4"/>
</dbReference>
<dbReference type="Proteomes" id="UP000434342">
    <property type="component" value="Unassembled WGS sequence"/>
</dbReference>
<dbReference type="InterPro" id="IPR019931">
    <property type="entry name" value="LPXTG_anchor"/>
</dbReference>
<evidence type="ECO:0000259" key="7">
    <source>
        <dbReference type="Pfam" id="PF17802"/>
    </source>
</evidence>